<dbReference type="AlphaFoldDB" id="S7PTR9"/>
<feature type="transmembrane region" description="Helical" evidence="2">
    <location>
        <begin position="248"/>
        <end position="270"/>
    </location>
</feature>
<keyword evidence="4" id="KW-1185">Reference proteome</keyword>
<keyword evidence="2" id="KW-0812">Transmembrane</keyword>
<accession>S7PTR9</accession>
<evidence type="ECO:0000256" key="1">
    <source>
        <dbReference type="SAM" id="MobiDB-lite"/>
    </source>
</evidence>
<feature type="compositionally biased region" description="Low complexity" evidence="1">
    <location>
        <begin position="325"/>
        <end position="338"/>
    </location>
</feature>
<dbReference type="OMA" id="YGSKGPQ"/>
<dbReference type="eggNOG" id="ENOG502R14H">
    <property type="taxonomic scope" value="Eukaryota"/>
</dbReference>
<protein>
    <submittedName>
        <fullName evidence="3">Uncharacterized protein</fullName>
    </submittedName>
</protein>
<feature type="compositionally biased region" description="Basic and acidic residues" evidence="1">
    <location>
        <begin position="388"/>
        <end position="400"/>
    </location>
</feature>
<name>S7PTR9_GLOTA</name>
<evidence type="ECO:0000313" key="4">
    <source>
        <dbReference type="Proteomes" id="UP000030669"/>
    </source>
</evidence>
<feature type="region of interest" description="Disordered" evidence="1">
    <location>
        <begin position="281"/>
        <end position="406"/>
    </location>
</feature>
<reference evidence="3 4" key="1">
    <citation type="journal article" date="2012" name="Science">
        <title>The Paleozoic origin of enzymatic lignin decomposition reconstructed from 31 fungal genomes.</title>
        <authorList>
            <person name="Floudas D."/>
            <person name="Binder M."/>
            <person name="Riley R."/>
            <person name="Barry K."/>
            <person name="Blanchette R.A."/>
            <person name="Henrissat B."/>
            <person name="Martinez A.T."/>
            <person name="Otillar R."/>
            <person name="Spatafora J.W."/>
            <person name="Yadav J.S."/>
            <person name="Aerts A."/>
            <person name="Benoit I."/>
            <person name="Boyd A."/>
            <person name="Carlson A."/>
            <person name="Copeland A."/>
            <person name="Coutinho P.M."/>
            <person name="de Vries R.P."/>
            <person name="Ferreira P."/>
            <person name="Findley K."/>
            <person name="Foster B."/>
            <person name="Gaskell J."/>
            <person name="Glotzer D."/>
            <person name="Gorecki P."/>
            <person name="Heitman J."/>
            <person name="Hesse C."/>
            <person name="Hori C."/>
            <person name="Igarashi K."/>
            <person name="Jurgens J.A."/>
            <person name="Kallen N."/>
            <person name="Kersten P."/>
            <person name="Kohler A."/>
            <person name="Kuees U."/>
            <person name="Kumar T.K.A."/>
            <person name="Kuo A."/>
            <person name="LaButti K."/>
            <person name="Larrondo L.F."/>
            <person name="Lindquist E."/>
            <person name="Ling A."/>
            <person name="Lombard V."/>
            <person name="Lucas S."/>
            <person name="Lundell T."/>
            <person name="Martin R."/>
            <person name="McLaughlin D.J."/>
            <person name="Morgenstern I."/>
            <person name="Morin E."/>
            <person name="Murat C."/>
            <person name="Nagy L.G."/>
            <person name="Nolan M."/>
            <person name="Ohm R.A."/>
            <person name="Patyshakuliyeva A."/>
            <person name="Rokas A."/>
            <person name="Ruiz-Duenas F.J."/>
            <person name="Sabat G."/>
            <person name="Salamov A."/>
            <person name="Samejima M."/>
            <person name="Schmutz J."/>
            <person name="Slot J.C."/>
            <person name="St John F."/>
            <person name="Stenlid J."/>
            <person name="Sun H."/>
            <person name="Sun S."/>
            <person name="Syed K."/>
            <person name="Tsang A."/>
            <person name="Wiebenga A."/>
            <person name="Young D."/>
            <person name="Pisabarro A."/>
            <person name="Eastwood D.C."/>
            <person name="Martin F."/>
            <person name="Cullen D."/>
            <person name="Grigoriev I.V."/>
            <person name="Hibbett D.S."/>
        </authorList>
    </citation>
    <scope>NUCLEOTIDE SEQUENCE [LARGE SCALE GENOMIC DNA]</scope>
    <source>
        <strain evidence="3 4">ATCC 11539</strain>
    </source>
</reference>
<dbReference type="GeneID" id="19304777"/>
<evidence type="ECO:0000313" key="3">
    <source>
        <dbReference type="EMBL" id="EPQ50727.1"/>
    </source>
</evidence>
<dbReference type="STRING" id="670483.S7PTR9"/>
<keyword evidence="2" id="KW-1133">Transmembrane helix</keyword>
<proteinExistence type="predicted"/>
<organism evidence="3 4">
    <name type="scientific">Gloeophyllum trabeum (strain ATCC 11539 / FP-39264 / Madison 617)</name>
    <name type="common">Brown rot fungus</name>
    <dbReference type="NCBI Taxonomy" id="670483"/>
    <lineage>
        <taxon>Eukaryota</taxon>
        <taxon>Fungi</taxon>
        <taxon>Dikarya</taxon>
        <taxon>Basidiomycota</taxon>
        <taxon>Agaricomycotina</taxon>
        <taxon>Agaricomycetes</taxon>
        <taxon>Gloeophyllales</taxon>
        <taxon>Gloeophyllaceae</taxon>
        <taxon>Gloeophyllum</taxon>
    </lineage>
</organism>
<evidence type="ECO:0000256" key="2">
    <source>
        <dbReference type="SAM" id="Phobius"/>
    </source>
</evidence>
<dbReference type="EMBL" id="KB469314">
    <property type="protein sequence ID" value="EPQ50727.1"/>
    <property type="molecule type" value="Genomic_DNA"/>
</dbReference>
<dbReference type="RefSeq" id="XP_007870973.1">
    <property type="nucleotide sequence ID" value="XM_007872782.1"/>
</dbReference>
<dbReference type="KEGG" id="gtr:GLOTRDRAFT_141466"/>
<feature type="compositionally biased region" description="Low complexity" evidence="1">
    <location>
        <begin position="288"/>
        <end position="298"/>
    </location>
</feature>
<gene>
    <name evidence="3" type="ORF">GLOTRDRAFT_141466</name>
</gene>
<sequence>MLTVIPSPKSVIFQDHHVSRHIPCLVSFAAPTSPLSRLTFVARCTPRPRPRLWTLPAMNYTIDDTHPEILYSPGGWAVQSPTDPDLQSFLYSTYHAANADGASFNVTFGGSAIYIFGSKGPLHANYDVIYDGTLLEGLSAYAQDTSFQQPLFQHVFDVDDGSIEGQSHFVSLTVRFSGANNWLDLDYIVFTTPSSSSASPATSAPAMSSQPWTSSAPAVTTLNYTILGLPTASPTPAPAPAALPTSSILAVLFGAITGLALLILLGFALINRRITRQLQHRDGAGRHAYSAAPRASPSPSQPHFPDLASSRAHTSTRDLQPNRRATAASYASSGSHYAPTEASNPSQSSQAPLNPSHHSLLPPPGTSPIRFNHNIPSMGSLRSLLGTSRRERADDADSTRTDFLQV</sequence>
<dbReference type="HOGENOM" id="CLU_056592_0_0_1"/>
<dbReference type="Proteomes" id="UP000030669">
    <property type="component" value="Unassembled WGS sequence"/>
</dbReference>
<feature type="compositionally biased region" description="Polar residues" evidence="1">
    <location>
        <begin position="341"/>
        <end position="351"/>
    </location>
</feature>
<keyword evidence="2" id="KW-0472">Membrane</keyword>
<dbReference type="Gene3D" id="2.60.120.260">
    <property type="entry name" value="Galactose-binding domain-like"/>
    <property type="match status" value="1"/>
</dbReference>
<dbReference type="OrthoDB" id="2563669at2759"/>